<dbReference type="SUPFAM" id="SSF81901">
    <property type="entry name" value="HCP-like"/>
    <property type="match status" value="1"/>
</dbReference>
<accession>A0A9N9EH53</accession>
<keyword evidence="3" id="KW-1185">Reference proteome</keyword>
<dbReference type="OrthoDB" id="2422033at2759"/>
<protein>
    <submittedName>
        <fullName evidence="2">15861_t:CDS:1</fullName>
    </submittedName>
</protein>
<dbReference type="SMART" id="SM00220">
    <property type="entry name" value="S_TKc"/>
    <property type="match status" value="1"/>
</dbReference>
<dbReference type="InterPro" id="IPR011990">
    <property type="entry name" value="TPR-like_helical_dom_sf"/>
</dbReference>
<dbReference type="PROSITE" id="PS50011">
    <property type="entry name" value="PROTEIN_KINASE_DOM"/>
    <property type="match status" value="1"/>
</dbReference>
<evidence type="ECO:0000313" key="2">
    <source>
        <dbReference type="EMBL" id="CAG8679445.1"/>
    </source>
</evidence>
<name>A0A9N9EH53_9GLOM</name>
<feature type="domain" description="Protein kinase" evidence="1">
    <location>
        <begin position="1"/>
        <end position="413"/>
    </location>
</feature>
<dbReference type="Proteomes" id="UP000789759">
    <property type="component" value="Unassembled WGS sequence"/>
</dbReference>
<sequence length="612" mass="71870">MTSLDKRESGFFDSTLPQNDNLQLSICKDLSIAEKSLIFAIKEFESSKNYKDLCANGLDVAKRSQNTLKEIYRLMFINNSPSNESSNENDDKTIVNHRFQEFIEESETFQKFKNCFWETGLFIGYNVCNDEIEARGKIIRLMDELDRTDNELKNEIENWKTKQNYWYLIKNKVMAFAKFILIPHRKLEQYECEIAEDHLSNGEMVRGSKNHIVQRTYLGCIKVAETTIGQYHDELFYELKNEIKFMHDLHHPDLDLADKLSIARGIASALDYCHERHILHYDVKTDNVLLDKNLHPRLYNFRIAKEFPVILTSSSVALSTSRWSSPERIRGEKYDKASEVYSFALVMWAIEYQNIPFADFISEDEITNQVLCGSRPELTSADGILAKYHEIIENSWSQDPSLRPDMRTIHEYLNKPNFIYFSNQDADDDDYFDSIVDTGPSNDTILKYLEFENRCQSGEYPTRSDKIEEGIKYHQKKKHKQAWETFNEWYNLHSDDSHANFWLGFYYLKGYHVKKNDQTSMKYLKKASELQHPDAQYWYAYILLNGPAVFNGDRYAIALKHLRESAMQNHRLALKKLGRIVQLGSYRQERDVLIGKTMICIADQMKMKDRKE</sequence>
<proteinExistence type="predicted"/>
<dbReference type="PROSITE" id="PS00108">
    <property type="entry name" value="PROTEIN_KINASE_ST"/>
    <property type="match status" value="1"/>
</dbReference>
<dbReference type="Gene3D" id="1.10.510.10">
    <property type="entry name" value="Transferase(Phosphotransferase) domain 1"/>
    <property type="match status" value="1"/>
</dbReference>
<dbReference type="AlphaFoldDB" id="A0A9N9EH53"/>
<dbReference type="GO" id="GO:0004674">
    <property type="term" value="F:protein serine/threonine kinase activity"/>
    <property type="evidence" value="ECO:0007669"/>
    <property type="project" value="TreeGrafter"/>
</dbReference>
<dbReference type="GO" id="GO:0005524">
    <property type="term" value="F:ATP binding"/>
    <property type="evidence" value="ECO:0007669"/>
    <property type="project" value="InterPro"/>
</dbReference>
<dbReference type="InterPro" id="IPR001245">
    <property type="entry name" value="Ser-Thr/Tyr_kinase_cat_dom"/>
</dbReference>
<organism evidence="2 3">
    <name type="scientific">Cetraspora pellucida</name>
    <dbReference type="NCBI Taxonomy" id="1433469"/>
    <lineage>
        <taxon>Eukaryota</taxon>
        <taxon>Fungi</taxon>
        <taxon>Fungi incertae sedis</taxon>
        <taxon>Mucoromycota</taxon>
        <taxon>Glomeromycotina</taxon>
        <taxon>Glomeromycetes</taxon>
        <taxon>Diversisporales</taxon>
        <taxon>Gigasporaceae</taxon>
        <taxon>Cetraspora</taxon>
    </lineage>
</organism>
<dbReference type="InterPro" id="IPR006597">
    <property type="entry name" value="Sel1-like"/>
</dbReference>
<evidence type="ECO:0000313" key="3">
    <source>
        <dbReference type="Proteomes" id="UP000789759"/>
    </source>
</evidence>
<comment type="caution">
    <text evidence="2">The sequence shown here is derived from an EMBL/GenBank/DDBJ whole genome shotgun (WGS) entry which is preliminary data.</text>
</comment>
<dbReference type="Gene3D" id="1.25.40.10">
    <property type="entry name" value="Tetratricopeptide repeat domain"/>
    <property type="match status" value="1"/>
</dbReference>
<dbReference type="Pfam" id="PF07714">
    <property type="entry name" value="PK_Tyr_Ser-Thr"/>
    <property type="match status" value="1"/>
</dbReference>
<evidence type="ECO:0000259" key="1">
    <source>
        <dbReference type="PROSITE" id="PS50011"/>
    </source>
</evidence>
<dbReference type="EMBL" id="CAJVQA010008970">
    <property type="protein sequence ID" value="CAG8679445.1"/>
    <property type="molecule type" value="Genomic_DNA"/>
</dbReference>
<gene>
    <name evidence="2" type="ORF">CPELLU_LOCUS10700</name>
</gene>
<dbReference type="InterPro" id="IPR051681">
    <property type="entry name" value="Ser/Thr_Kinases-Pseudokinases"/>
</dbReference>
<dbReference type="InterPro" id="IPR000719">
    <property type="entry name" value="Prot_kinase_dom"/>
</dbReference>
<dbReference type="SUPFAM" id="SSF56112">
    <property type="entry name" value="Protein kinase-like (PK-like)"/>
    <property type="match status" value="1"/>
</dbReference>
<dbReference type="PANTHER" id="PTHR44329">
    <property type="entry name" value="SERINE/THREONINE-PROTEIN KINASE TNNI3K-RELATED"/>
    <property type="match status" value="1"/>
</dbReference>
<dbReference type="InterPro" id="IPR008271">
    <property type="entry name" value="Ser/Thr_kinase_AS"/>
</dbReference>
<reference evidence="2" key="1">
    <citation type="submission" date="2021-06" db="EMBL/GenBank/DDBJ databases">
        <authorList>
            <person name="Kallberg Y."/>
            <person name="Tangrot J."/>
            <person name="Rosling A."/>
        </authorList>
    </citation>
    <scope>NUCLEOTIDE SEQUENCE</scope>
    <source>
        <strain evidence="2">FL966</strain>
    </source>
</reference>
<dbReference type="InterPro" id="IPR011009">
    <property type="entry name" value="Kinase-like_dom_sf"/>
</dbReference>
<dbReference type="Pfam" id="PF08238">
    <property type="entry name" value="Sel1"/>
    <property type="match status" value="2"/>
</dbReference>
<dbReference type="SMART" id="SM00671">
    <property type="entry name" value="SEL1"/>
    <property type="match status" value="2"/>
</dbReference>